<feature type="compositionally biased region" description="Acidic residues" evidence="1">
    <location>
        <begin position="65"/>
        <end position="75"/>
    </location>
</feature>
<proteinExistence type="predicted"/>
<evidence type="ECO:0000313" key="3">
    <source>
        <dbReference type="Proteomes" id="UP000823405"/>
    </source>
</evidence>
<feature type="compositionally biased region" description="Basic and acidic residues" evidence="1">
    <location>
        <begin position="110"/>
        <end position="131"/>
    </location>
</feature>
<reference evidence="2" key="1">
    <citation type="journal article" date="2020" name="Fungal Divers.">
        <title>Resolving the Mortierellaceae phylogeny through synthesis of multi-gene phylogenetics and phylogenomics.</title>
        <authorList>
            <person name="Vandepol N."/>
            <person name="Liber J."/>
            <person name="Desiro A."/>
            <person name="Na H."/>
            <person name="Kennedy M."/>
            <person name="Barry K."/>
            <person name="Grigoriev I.V."/>
            <person name="Miller A.N."/>
            <person name="O'Donnell K."/>
            <person name="Stajich J.E."/>
            <person name="Bonito G."/>
        </authorList>
    </citation>
    <scope>NUCLEOTIDE SEQUENCE</scope>
    <source>
        <strain evidence="2">NVP60</strain>
    </source>
</reference>
<dbReference type="Proteomes" id="UP000823405">
    <property type="component" value="Unassembled WGS sequence"/>
</dbReference>
<name>A0A9P6UGL6_9FUNG</name>
<sequence length="159" mass="17672">MPADSLSNLDDLIVTDGPARTSVTPYTDGRDNYASGDEGWEVTREAVGDDASDGVVEDYLPRADDDGDDFEEEEERLVRNTRRRQPSVERTPAAAPVSRRQAVLADLNPDLEKRPRSGGKSKKEQPQKDLRSSLTDLEGLGRYEIDAKKAIELRQLELS</sequence>
<gene>
    <name evidence="2" type="ORF">BGZ97_005067</name>
</gene>
<dbReference type="EMBL" id="JAAAIN010002317">
    <property type="protein sequence ID" value="KAG0294525.1"/>
    <property type="molecule type" value="Genomic_DNA"/>
</dbReference>
<keyword evidence="3" id="KW-1185">Reference proteome</keyword>
<evidence type="ECO:0000313" key="2">
    <source>
        <dbReference type="EMBL" id="KAG0294525.1"/>
    </source>
</evidence>
<evidence type="ECO:0000256" key="1">
    <source>
        <dbReference type="SAM" id="MobiDB-lite"/>
    </source>
</evidence>
<organism evidence="2 3">
    <name type="scientific">Linnemannia gamsii</name>
    <dbReference type="NCBI Taxonomy" id="64522"/>
    <lineage>
        <taxon>Eukaryota</taxon>
        <taxon>Fungi</taxon>
        <taxon>Fungi incertae sedis</taxon>
        <taxon>Mucoromycota</taxon>
        <taxon>Mortierellomycotina</taxon>
        <taxon>Mortierellomycetes</taxon>
        <taxon>Mortierellales</taxon>
        <taxon>Mortierellaceae</taxon>
        <taxon>Linnemannia</taxon>
    </lineage>
</organism>
<comment type="caution">
    <text evidence="2">The sequence shown here is derived from an EMBL/GenBank/DDBJ whole genome shotgun (WGS) entry which is preliminary data.</text>
</comment>
<dbReference type="AlphaFoldDB" id="A0A9P6UGL6"/>
<feature type="region of interest" description="Disordered" evidence="1">
    <location>
        <begin position="1"/>
        <end position="137"/>
    </location>
</feature>
<protein>
    <submittedName>
        <fullName evidence="2">Uncharacterized protein</fullName>
    </submittedName>
</protein>
<dbReference type="OrthoDB" id="66881at2759"/>
<accession>A0A9P6UGL6</accession>